<dbReference type="PROSITE" id="PS00447">
    <property type="entry name" value="DNA_POLYMERASE_A"/>
    <property type="match status" value="1"/>
</dbReference>
<feature type="region of interest" description="Disordered" evidence="17">
    <location>
        <begin position="295"/>
        <end position="324"/>
    </location>
</feature>
<comment type="function">
    <text evidence="16">In addition to polymerase activity, this DNA polymerase exhibits 3'-5' and 5'-3' exonuclease activity.</text>
</comment>
<dbReference type="InterPro" id="IPR002298">
    <property type="entry name" value="DNA_polymerase_A"/>
</dbReference>
<keyword evidence="7" id="KW-0540">Nuclease</keyword>
<dbReference type="GO" id="GO:0008408">
    <property type="term" value="F:3'-5' exonuclease activity"/>
    <property type="evidence" value="ECO:0007669"/>
    <property type="project" value="UniProtKB-UniRule"/>
</dbReference>
<evidence type="ECO:0000313" key="21">
    <source>
        <dbReference type="EMBL" id="SHG08462.1"/>
    </source>
</evidence>
<dbReference type="Gene3D" id="1.20.1060.10">
    <property type="entry name" value="Taq DNA Polymerase, Chain T, domain 4"/>
    <property type="match status" value="1"/>
</dbReference>
<dbReference type="Pfam" id="PF02739">
    <property type="entry name" value="5_3_exonuc_N"/>
    <property type="match status" value="1"/>
</dbReference>
<dbReference type="InterPro" id="IPR020046">
    <property type="entry name" value="5-3_exonucl_a-hlix_arch_N"/>
</dbReference>
<dbReference type="InterPro" id="IPR008918">
    <property type="entry name" value="HhH2"/>
</dbReference>
<evidence type="ECO:0000256" key="8">
    <source>
        <dbReference type="ARBA" id="ARBA00022763"/>
    </source>
</evidence>
<dbReference type="InterPro" id="IPR029060">
    <property type="entry name" value="PIN-like_dom_sf"/>
</dbReference>
<dbReference type="OrthoDB" id="9806424at2"/>
<evidence type="ECO:0000256" key="4">
    <source>
        <dbReference type="ARBA" id="ARBA00022679"/>
    </source>
</evidence>
<evidence type="ECO:0000256" key="2">
    <source>
        <dbReference type="ARBA" id="ARBA00012417"/>
    </source>
</evidence>
<name>A0A1M5GYA3_9BACT</name>
<dbReference type="InterPro" id="IPR018320">
    <property type="entry name" value="DNA_polymerase_1"/>
</dbReference>
<dbReference type="AlphaFoldDB" id="A0A1M5GYA3"/>
<gene>
    <name evidence="16" type="primary">polA</name>
    <name evidence="21" type="ORF">SAMN05443144_11866</name>
</gene>
<feature type="compositionally biased region" description="Acidic residues" evidence="17">
    <location>
        <begin position="313"/>
        <end position="324"/>
    </location>
</feature>
<dbReference type="SUPFAM" id="SSF88723">
    <property type="entry name" value="PIN domain-like"/>
    <property type="match status" value="1"/>
</dbReference>
<dbReference type="InterPro" id="IPR002562">
    <property type="entry name" value="3'-5'_exonuclease_dom"/>
</dbReference>
<dbReference type="InterPro" id="IPR012337">
    <property type="entry name" value="RNaseH-like_sf"/>
</dbReference>
<dbReference type="Pfam" id="PF01367">
    <property type="entry name" value="5_3_exonuc"/>
    <property type="match status" value="1"/>
</dbReference>
<keyword evidence="6 16" id="KW-0235">DNA replication</keyword>
<dbReference type="SUPFAM" id="SSF56672">
    <property type="entry name" value="DNA/RNA polymerases"/>
    <property type="match status" value="1"/>
</dbReference>
<evidence type="ECO:0000256" key="7">
    <source>
        <dbReference type="ARBA" id="ARBA00022722"/>
    </source>
</evidence>
<dbReference type="GO" id="GO:0006261">
    <property type="term" value="P:DNA-templated DNA replication"/>
    <property type="evidence" value="ECO:0007669"/>
    <property type="project" value="UniProtKB-UniRule"/>
</dbReference>
<dbReference type="CDD" id="cd08637">
    <property type="entry name" value="DNA_pol_A_pol_I_C"/>
    <property type="match status" value="1"/>
</dbReference>
<dbReference type="Gene3D" id="1.10.150.20">
    <property type="entry name" value="5' to 3' exonuclease, C-terminal subdomain"/>
    <property type="match status" value="2"/>
</dbReference>
<evidence type="ECO:0000256" key="10">
    <source>
        <dbReference type="ARBA" id="ARBA00022839"/>
    </source>
</evidence>
<feature type="domain" description="DNA-directed DNA polymerase family A palm" evidence="20">
    <location>
        <begin position="683"/>
        <end position="890"/>
    </location>
</feature>
<dbReference type="Gene3D" id="3.40.50.1010">
    <property type="entry name" value="5'-nuclease"/>
    <property type="match status" value="1"/>
</dbReference>
<dbReference type="RefSeq" id="WP_073066540.1">
    <property type="nucleotide sequence ID" value="NZ_FQUS01000018.1"/>
</dbReference>
<evidence type="ECO:0000256" key="15">
    <source>
        <dbReference type="NCBIfam" id="TIGR00593"/>
    </source>
</evidence>
<dbReference type="FunFam" id="1.20.1060.10:FF:000001">
    <property type="entry name" value="DNA polymerase I"/>
    <property type="match status" value="1"/>
</dbReference>
<evidence type="ECO:0000256" key="5">
    <source>
        <dbReference type="ARBA" id="ARBA00022695"/>
    </source>
</evidence>
<evidence type="ECO:0000256" key="16">
    <source>
        <dbReference type="RuleBase" id="RU004460"/>
    </source>
</evidence>
<sequence>MSKSTLFLLDGMALAYRSHFAFIRSNLKNSEGIPTGPVLGFANTLEKLLKEHKPSHIAVAWDTNVPTFRHEIDDDYKANRPPQPEELKIGIPLIKEMIEGYGIPNIEQDRYEADDLIGTIASDANAEDVDVYMVTPDKDFMQLVHDHIMMYKPDNKNGGFNLIGREEVKDYFGVYPEKVVDVLAILGDTSDNIPGVKGIGKKGAPRLINKYGSLEAAIEDAPNMSSKRHREGLQEYEEEALHAKEMVTIKTDVPDTVKWEDLDWEGADEKTLGKFFKRMEFRTLTKKYLGEEISRSSRNKSRKSNKNQTDLFGENETEEGESGLQSFDEDIVSYDLVNDLTSLKELVARLQGSRQLCFDTETDGVDPMVHKLVGISLSATAGVAYYIPLNVEEGIPQEEALVILEPLFTNEDTLKIAHNYKFDYMMLRRAGLEPKGPAFDTMIAGYLIDADQKLKMDALAKTYLQYEPIPIEQLIGSGRNKKTMDEIPAEEVAVYACEDADITLRLYEVLSDILEEDELSEIARSLEFPLMEVLAKMEMQGVLVDQELLEEFSETLRADLITLEQKIYEKAGMEFNINSPKQLGEVLFDNMGLPAGKKTKTGQYSTAESVLKKLATEYEMPDLILEYRALSKLKSTYVDALPKLINEETGRIHTDYNQSIAATGRLSSSNPNLQNIPIRTERGREIRKAFIAEEGHQLLSADYSQVELRVIASIAEDENMIRAFKNGEDIHSRTAKEIFDLDSIDDVTPNQRRKAKEVNFGIPYGVSAYGLANRLGITNSEGKEMIDQYFERFPGILDYINETKAFARENGYVKTLLGRRRYIPRITAGNWNVRAFAERTAINMPIQGTAADIIKLAMINIQEFIEEQELATRMLLQVHDELIFSVPDEEAAEVPPKLKELMESAYELAVPLDVEMGLADNWLEAH</sequence>
<dbReference type="PRINTS" id="PR00868">
    <property type="entry name" value="DNAPOLI"/>
</dbReference>
<dbReference type="InterPro" id="IPR036397">
    <property type="entry name" value="RNaseH_sf"/>
</dbReference>
<dbReference type="GO" id="GO:0006302">
    <property type="term" value="P:double-strand break repair"/>
    <property type="evidence" value="ECO:0007669"/>
    <property type="project" value="TreeGrafter"/>
</dbReference>
<evidence type="ECO:0000256" key="14">
    <source>
        <dbReference type="ARBA" id="ARBA00049244"/>
    </source>
</evidence>
<dbReference type="EC" id="2.7.7.7" evidence="2 15"/>
<dbReference type="FunFam" id="1.10.150.20:FF:000002">
    <property type="entry name" value="DNA polymerase I"/>
    <property type="match status" value="1"/>
</dbReference>
<evidence type="ECO:0000256" key="9">
    <source>
        <dbReference type="ARBA" id="ARBA00022801"/>
    </source>
</evidence>
<feature type="domain" description="5'-3' exonuclease" evidence="19">
    <location>
        <begin position="2"/>
        <end position="265"/>
    </location>
</feature>
<keyword evidence="11 16" id="KW-0239">DNA-directed DNA polymerase</keyword>
<accession>A0A1M5GYA3</accession>
<dbReference type="EMBL" id="FQUS01000018">
    <property type="protein sequence ID" value="SHG08462.1"/>
    <property type="molecule type" value="Genomic_DNA"/>
</dbReference>
<dbReference type="STRING" id="1194090.SAMN05443144_11866"/>
<dbReference type="SMART" id="SM00475">
    <property type="entry name" value="53EXOc"/>
    <property type="match status" value="1"/>
</dbReference>
<comment type="similarity">
    <text evidence="1 16">Belongs to the DNA polymerase type-A family.</text>
</comment>
<organism evidence="21 22">
    <name type="scientific">Fodinibius roseus</name>
    <dbReference type="NCBI Taxonomy" id="1194090"/>
    <lineage>
        <taxon>Bacteria</taxon>
        <taxon>Pseudomonadati</taxon>
        <taxon>Balneolota</taxon>
        <taxon>Balneolia</taxon>
        <taxon>Balneolales</taxon>
        <taxon>Balneolaceae</taxon>
        <taxon>Fodinibius</taxon>
    </lineage>
</organism>
<evidence type="ECO:0000256" key="6">
    <source>
        <dbReference type="ARBA" id="ARBA00022705"/>
    </source>
</evidence>
<evidence type="ECO:0000313" key="22">
    <source>
        <dbReference type="Proteomes" id="UP000184041"/>
    </source>
</evidence>
<dbReference type="SUPFAM" id="SSF53098">
    <property type="entry name" value="Ribonuclease H-like"/>
    <property type="match status" value="1"/>
</dbReference>
<keyword evidence="12 16" id="KW-0238">DNA-binding</keyword>
<dbReference type="CDD" id="cd06139">
    <property type="entry name" value="DNA_polA_I_Ecoli_like_exo"/>
    <property type="match status" value="1"/>
</dbReference>
<protein>
    <recommendedName>
        <fullName evidence="3 15">DNA polymerase I</fullName>
        <ecNumber evidence="2 15">2.7.7.7</ecNumber>
    </recommendedName>
</protein>
<dbReference type="Pfam" id="PF00476">
    <property type="entry name" value="DNA_pol_A"/>
    <property type="match status" value="1"/>
</dbReference>
<dbReference type="NCBIfam" id="NF004397">
    <property type="entry name" value="PRK05755.1"/>
    <property type="match status" value="1"/>
</dbReference>
<evidence type="ECO:0000256" key="12">
    <source>
        <dbReference type="ARBA" id="ARBA00023125"/>
    </source>
</evidence>
<keyword evidence="4 16" id="KW-0808">Transferase</keyword>
<evidence type="ECO:0000259" key="20">
    <source>
        <dbReference type="SMART" id="SM00482"/>
    </source>
</evidence>
<dbReference type="CDD" id="cd09859">
    <property type="entry name" value="PIN_53EXO"/>
    <property type="match status" value="1"/>
</dbReference>
<evidence type="ECO:0000256" key="11">
    <source>
        <dbReference type="ARBA" id="ARBA00022932"/>
    </source>
</evidence>
<evidence type="ECO:0000259" key="19">
    <source>
        <dbReference type="SMART" id="SM00475"/>
    </source>
</evidence>
<dbReference type="InterPro" id="IPR020045">
    <property type="entry name" value="DNA_polI_H3TH"/>
</dbReference>
<dbReference type="CDD" id="cd09898">
    <property type="entry name" value="H3TH_53EXO"/>
    <property type="match status" value="1"/>
</dbReference>
<dbReference type="Proteomes" id="UP000184041">
    <property type="component" value="Unassembled WGS sequence"/>
</dbReference>
<dbReference type="Gene3D" id="3.30.420.10">
    <property type="entry name" value="Ribonuclease H-like superfamily/Ribonuclease H"/>
    <property type="match status" value="1"/>
</dbReference>
<comment type="catalytic activity">
    <reaction evidence="14 16">
        <text>DNA(n) + a 2'-deoxyribonucleoside 5'-triphosphate = DNA(n+1) + diphosphate</text>
        <dbReference type="Rhea" id="RHEA:22508"/>
        <dbReference type="Rhea" id="RHEA-COMP:17339"/>
        <dbReference type="Rhea" id="RHEA-COMP:17340"/>
        <dbReference type="ChEBI" id="CHEBI:33019"/>
        <dbReference type="ChEBI" id="CHEBI:61560"/>
        <dbReference type="ChEBI" id="CHEBI:173112"/>
        <dbReference type="EC" id="2.7.7.7"/>
    </reaction>
</comment>
<dbReference type="InterPro" id="IPR002421">
    <property type="entry name" value="5-3_exonuclease"/>
</dbReference>
<feature type="domain" description="3'-5' exonuclease" evidence="18">
    <location>
        <begin position="334"/>
        <end position="515"/>
    </location>
</feature>
<evidence type="ECO:0000256" key="13">
    <source>
        <dbReference type="ARBA" id="ARBA00023204"/>
    </source>
</evidence>
<evidence type="ECO:0000256" key="3">
    <source>
        <dbReference type="ARBA" id="ARBA00020311"/>
    </source>
</evidence>
<dbReference type="SUPFAM" id="SSF47807">
    <property type="entry name" value="5' to 3' exonuclease, C-terminal subdomain"/>
    <property type="match status" value="1"/>
</dbReference>
<dbReference type="SMART" id="SM00482">
    <property type="entry name" value="POLAc"/>
    <property type="match status" value="1"/>
</dbReference>
<evidence type="ECO:0000256" key="17">
    <source>
        <dbReference type="SAM" id="MobiDB-lite"/>
    </source>
</evidence>
<evidence type="ECO:0000256" key="1">
    <source>
        <dbReference type="ARBA" id="ARBA00007705"/>
    </source>
</evidence>
<dbReference type="PANTHER" id="PTHR10133">
    <property type="entry name" value="DNA POLYMERASE I"/>
    <property type="match status" value="1"/>
</dbReference>
<dbReference type="InterPro" id="IPR043502">
    <property type="entry name" value="DNA/RNA_pol_sf"/>
</dbReference>
<keyword evidence="22" id="KW-1185">Reference proteome</keyword>
<evidence type="ECO:0000259" key="18">
    <source>
        <dbReference type="SMART" id="SM00474"/>
    </source>
</evidence>
<dbReference type="Pfam" id="PF01612">
    <property type="entry name" value="DNA_pol_A_exo1"/>
    <property type="match status" value="1"/>
</dbReference>
<dbReference type="SMART" id="SM00474">
    <property type="entry name" value="35EXOc"/>
    <property type="match status" value="1"/>
</dbReference>
<dbReference type="GO" id="GO:0003677">
    <property type="term" value="F:DNA binding"/>
    <property type="evidence" value="ECO:0007669"/>
    <property type="project" value="UniProtKB-UniRule"/>
</dbReference>
<keyword evidence="10 16" id="KW-0269">Exonuclease</keyword>
<dbReference type="Gene3D" id="3.30.70.370">
    <property type="match status" value="1"/>
</dbReference>
<proteinExistence type="inferred from homology"/>
<dbReference type="InterPro" id="IPR036279">
    <property type="entry name" value="5-3_exonuclease_C_sf"/>
</dbReference>
<dbReference type="SMART" id="SM00279">
    <property type="entry name" value="HhH2"/>
    <property type="match status" value="1"/>
</dbReference>
<dbReference type="NCBIfam" id="TIGR00593">
    <property type="entry name" value="pola"/>
    <property type="match status" value="1"/>
</dbReference>
<keyword evidence="8 16" id="KW-0227">DNA damage</keyword>
<dbReference type="GO" id="GO:0003887">
    <property type="term" value="F:DNA-directed DNA polymerase activity"/>
    <property type="evidence" value="ECO:0007669"/>
    <property type="project" value="UniProtKB-UniRule"/>
</dbReference>
<dbReference type="InterPro" id="IPR001098">
    <property type="entry name" value="DNA-dir_DNA_pol_A_palm_dom"/>
</dbReference>
<dbReference type="PANTHER" id="PTHR10133:SF27">
    <property type="entry name" value="DNA POLYMERASE NU"/>
    <property type="match status" value="1"/>
</dbReference>
<dbReference type="GO" id="GO:0008409">
    <property type="term" value="F:5'-3' exonuclease activity"/>
    <property type="evidence" value="ECO:0007669"/>
    <property type="project" value="UniProtKB-UniRule"/>
</dbReference>
<keyword evidence="5 16" id="KW-0548">Nucleotidyltransferase</keyword>
<keyword evidence="9 16" id="KW-0378">Hydrolase</keyword>
<dbReference type="InterPro" id="IPR019760">
    <property type="entry name" value="DNA-dir_DNA_pol_A_CS"/>
</dbReference>
<reference evidence="21 22" key="1">
    <citation type="submission" date="2016-11" db="EMBL/GenBank/DDBJ databases">
        <authorList>
            <person name="Jaros S."/>
            <person name="Januszkiewicz K."/>
            <person name="Wedrychowicz H."/>
        </authorList>
    </citation>
    <scope>NUCLEOTIDE SEQUENCE [LARGE SCALE GENOMIC DNA]</scope>
    <source>
        <strain evidence="21 22">DSM 21986</strain>
    </source>
</reference>
<keyword evidence="13 16" id="KW-0234">DNA repair</keyword>
<dbReference type="FunFam" id="1.10.150.20:FF:000003">
    <property type="entry name" value="DNA polymerase I"/>
    <property type="match status" value="1"/>
</dbReference>